<sequence length="255" mass="29632">MQENKFKICIMDRLLPIRIEACPLIDALIEFRFEAAITKSAVFGIIYNLIKEEYRGNVINLPILQIPEQIREVDPNLKFKPLYRIENERFVIQIGYDVLSISSKMPYIGWSDFSKHSFSIINKVISSGIIKRVSRIGHRYINFFKGDITNGLTMSFSMTEKYTSENLLIRTDVKDGNFMNTLQFVNNANYKPHPNSIEVVGSLIDIDTSREYSDNYFTSNIEQEINMAHKCEKKLFFSLLKPDFLNSLKPVFENE</sequence>
<comment type="caution">
    <text evidence="1">The sequence shown here is derived from an EMBL/GenBank/DDBJ whole genome shotgun (WGS) entry which is preliminary data.</text>
</comment>
<name>A0A016ADS0_BACFG</name>
<dbReference type="Proteomes" id="UP000022082">
    <property type="component" value="Unassembled WGS sequence"/>
</dbReference>
<organism evidence="1 2">
    <name type="scientific">Bacteroides fragilis str. S36L11</name>
    <dbReference type="NCBI Taxonomy" id="1339327"/>
    <lineage>
        <taxon>Bacteria</taxon>
        <taxon>Pseudomonadati</taxon>
        <taxon>Bacteroidota</taxon>
        <taxon>Bacteroidia</taxon>
        <taxon>Bacteroidales</taxon>
        <taxon>Bacteroidaceae</taxon>
        <taxon>Bacteroides</taxon>
    </lineage>
</organism>
<evidence type="ECO:0000313" key="1">
    <source>
        <dbReference type="EMBL" id="EXZ26586.1"/>
    </source>
</evidence>
<dbReference type="InterPro" id="IPR026349">
    <property type="entry name" value="CHP04255"/>
</dbReference>
<protein>
    <submittedName>
        <fullName evidence="1">TIGR04255 family protein</fullName>
    </submittedName>
</protein>
<dbReference type="AlphaFoldDB" id="A0A016ADS0"/>
<evidence type="ECO:0000313" key="2">
    <source>
        <dbReference type="Proteomes" id="UP000022082"/>
    </source>
</evidence>
<dbReference type="NCBIfam" id="TIGR04255">
    <property type="entry name" value="sporadTIGR04255"/>
    <property type="match status" value="1"/>
</dbReference>
<reference evidence="1 2" key="1">
    <citation type="submission" date="2014-02" db="EMBL/GenBank/DDBJ databases">
        <authorList>
            <person name="Sears C."/>
            <person name="Carroll K."/>
            <person name="Sack B.R."/>
            <person name="Qadri F."/>
            <person name="Myers L.L."/>
            <person name="Chung G.-T."/>
            <person name="Escheverria P."/>
            <person name="Fraser C.M."/>
            <person name="Sadzewicz L."/>
            <person name="Shefchek K.A."/>
            <person name="Tallon L."/>
            <person name="Das S.P."/>
            <person name="Daugherty S."/>
            <person name="Mongodin E.F."/>
        </authorList>
    </citation>
    <scope>NUCLEOTIDE SEQUENCE [LARGE SCALE GENOMIC DNA]</scope>
    <source>
        <strain evidence="1 2">S36L11</strain>
    </source>
</reference>
<gene>
    <name evidence="1" type="ORF">M136_4301</name>
</gene>
<dbReference type="PATRIC" id="fig|1339327.3.peg.4799"/>
<dbReference type="EMBL" id="JGDJ01000282">
    <property type="protein sequence ID" value="EXZ26586.1"/>
    <property type="molecule type" value="Genomic_DNA"/>
</dbReference>
<accession>A0A016ADS0</accession>
<proteinExistence type="predicted"/>